<evidence type="ECO:0000313" key="1">
    <source>
        <dbReference type="EMBL" id="CDW32032.1"/>
    </source>
</evidence>
<proteinExistence type="predicted"/>
<dbReference type="EMBL" id="HACA01014672">
    <property type="protein sequence ID" value="CDW32033.1"/>
    <property type="molecule type" value="Transcribed_RNA"/>
</dbReference>
<dbReference type="EMBL" id="HACA01014671">
    <property type="protein sequence ID" value="CDW32032.1"/>
    <property type="molecule type" value="Transcribed_RNA"/>
</dbReference>
<reference evidence="1" key="1">
    <citation type="submission" date="2014-05" db="EMBL/GenBank/DDBJ databases">
        <authorList>
            <person name="Chronopoulou M."/>
        </authorList>
    </citation>
    <scope>NUCLEOTIDE SEQUENCE</scope>
    <source>
        <tissue evidence="1">Whole organism</tissue>
    </source>
</reference>
<protein>
    <submittedName>
        <fullName evidence="1">Uncharacterized protein</fullName>
    </submittedName>
</protein>
<sequence length="30" mass="3674">MKSTIFHQVYFLFPKILPYQETKFSSNYCL</sequence>
<accession>A0A0K2U287</accession>
<dbReference type="AlphaFoldDB" id="A0A0K2U287"/>
<name>A0A0K2U287_LEPSM</name>
<organism evidence="1">
    <name type="scientific">Lepeophtheirus salmonis</name>
    <name type="common">Salmon louse</name>
    <name type="synonym">Caligus salmonis</name>
    <dbReference type="NCBI Taxonomy" id="72036"/>
    <lineage>
        <taxon>Eukaryota</taxon>
        <taxon>Metazoa</taxon>
        <taxon>Ecdysozoa</taxon>
        <taxon>Arthropoda</taxon>
        <taxon>Crustacea</taxon>
        <taxon>Multicrustacea</taxon>
        <taxon>Hexanauplia</taxon>
        <taxon>Copepoda</taxon>
        <taxon>Siphonostomatoida</taxon>
        <taxon>Caligidae</taxon>
        <taxon>Lepeophtheirus</taxon>
    </lineage>
</organism>